<dbReference type="InterPro" id="IPR016161">
    <property type="entry name" value="Ald_DH/histidinol_DH"/>
</dbReference>
<evidence type="ECO:0000256" key="5">
    <source>
        <dbReference type="RuleBase" id="RU003345"/>
    </source>
</evidence>
<dbReference type="Gene3D" id="3.40.605.10">
    <property type="entry name" value="Aldehyde Dehydrogenase, Chain A, domain 1"/>
    <property type="match status" value="1"/>
</dbReference>
<dbReference type="CDD" id="cd07103">
    <property type="entry name" value="ALDH_F5_SSADH_GabD"/>
    <property type="match status" value="1"/>
</dbReference>
<dbReference type="PROSITE" id="PS00070">
    <property type="entry name" value="ALDEHYDE_DEHYDR_CYS"/>
    <property type="match status" value="1"/>
</dbReference>
<comment type="caution">
    <text evidence="7">The sequence shown here is derived from an EMBL/GenBank/DDBJ whole genome shotgun (WGS) entry which is preliminary data.</text>
</comment>
<accession>A0A934V0U9</accession>
<dbReference type="NCBIfam" id="TIGR01780">
    <property type="entry name" value="SSADH"/>
    <property type="match status" value="1"/>
</dbReference>
<protein>
    <submittedName>
        <fullName evidence="7">Succinate-semialdehyde dehydrogenase I</fullName>
    </submittedName>
</protein>
<dbReference type="InterPro" id="IPR016160">
    <property type="entry name" value="Ald_DH_CS_CYS"/>
</dbReference>
<dbReference type="PANTHER" id="PTHR43353">
    <property type="entry name" value="SUCCINATE-SEMIALDEHYDE DEHYDROGENASE, MITOCHONDRIAL"/>
    <property type="match status" value="1"/>
</dbReference>
<dbReference type="AlphaFoldDB" id="A0A934V0U9"/>
<dbReference type="NCBIfam" id="NF008415">
    <property type="entry name" value="PRK11241.1"/>
    <property type="match status" value="1"/>
</dbReference>
<dbReference type="InterPro" id="IPR010102">
    <property type="entry name" value="Succ_semiAld_DH"/>
</dbReference>
<keyword evidence="3" id="KW-0558">Oxidation</keyword>
<dbReference type="FunFam" id="3.40.309.10:FF:000004">
    <property type="entry name" value="Succinate-semialdehyde dehydrogenase I"/>
    <property type="match status" value="1"/>
</dbReference>
<dbReference type="GO" id="GO:0004777">
    <property type="term" value="F:succinate-semialdehyde dehydrogenase (NAD+) activity"/>
    <property type="evidence" value="ECO:0007669"/>
    <property type="project" value="TreeGrafter"/>
</dbReference>
<dbReference type="Proteomes" id="UP000778970">
    <property type="component" value="Unassembled WGS sequence"/>
</dbReference>
<gene>
    <name evidence="7" type="ORF">CKO21_13835</name>
</gene>
<evidence type="ECO:0000256" key="2">
    <source>
        <dbReference type="ARBA" id="ARBA00023002"/>
    </source>
</evidence>
<keyword evidence="2 5" id="KW-0560">Oxidoreductase</keyword>
<dbReference type="InterPro" id="IPR050740">
    <property type="entry name" value="Aldehyde_DH_Superfamily"/>
</dbReference>
<keyword evidence="8" id="KW-1185">Reference proteome</keyword>
<evidence type="ECO:0000313" key="8">
    <source>
        <dbReference type="Proteomes" id="UP000778970"/>
    </source>
</evidence>
<reference evidence="7" key="1">
    <citation type="submission" date="2017-08" db="EMBL/GenBank/DDBJ databases">
        <authorList>
            <person name="Imhoff J.F."/>
            <person name="Rahn T."/>
            <person name="Kuenzel S."/>
            <person name="Neulinger S.C."/>
        </authorList>
    </citation>
    <scope>NUCLEOTIDE SEQUENCE</scope>
    <source>
        <strain evidence="7">DSM 9154</strain>
    </source>
</reference>
<dbReference type="InterPro" id="IPR016162">
    <property type="entry name" value="Ald_DH_N"/>
</dbReference>
<evidence type="ECO:0000313" key="7">
    <source>
        <dbReference type="EMBL" id="MBK1698323.1"/>
    </source>
</evidence>
<dbReference type="PROSITE" id="PS00687">
    <property type="entry name" value="ALDEHYDE_DEHYDR_GLU"/>
    <property type="match status" value="1"/>
</dbReference>
<evidence type="ECO:0000256" key="3">
    <source>
        <dbReference type="ARBA" id="ARBA00023097"/>
    </source>
</evidence>
<dbReference type="EMBL" id="NRRE01000027">
    <property type="protein sequence ID" value="MBK1698323.1"/>
    <property type="molecule type" value="Genomic_DNA"/>
</dbReference>
<dbReference type="SUPFAM" id="SSF53720">
    <property type="entry name" value="ALDH-like"/>
    <property type="match status" value="1"/>
</dbReference>
<dbReference type="FunFam" id="3.40.605.10:FF:000005">
    <property type="entry name" value="Succinate-semialdehyde dehydrogenase I"/>
    <property type="match status" value="1"/>
</dbReference>
<organism evidence="7 8">
    <name type="scientific">Rhodovibrio salinarum</name>
    <dbReference type="NCBI Taxonomy" id="1087"/>
    <lineage>
        <taxon>Bacteria</taxon>
        <taxon>Pseudomonadati</taxon>
        <taxon>Pseudomonadota</taxon>
        <taxon>Alphaproteobacteria</taxon>
        <taxon>Rhodospirillales</taxon>
        <taxon>Rhodovibrionaceae</taxon>
        <taxon>Rhodovibrio</taxon>
    </lineage>
</organism>
<dbReference type="Pfam" id="PF00171">
    <property type="entry name" value="Aldedh"/>
    <property type="match status" value="1"/>
</dbReference>
<dbReference type="Gene3D" id="3.40.309.10">
    <property type="entry name" value="Aldehyde Dehydrogenase, Chain A, domain 2"/>
    <property type="match status" value="1"/>
</dbReference>
<dbReference type="PANTHER" id="PTHR43353:SF5">
    <property type="entry name" value="SUCCINATE-SEMIALDEHYDE DEHYDROGENASE, MITOCHONDRIAL"/>
    <property type="match status" value="1"/>
</dbReference>
<dbReference type="GO" id="GO:0005829">
    <property type="term" value="C:cytosol"/>
    <property type="evidence" value="ECO:0007669"/>
    <property type="project" value="TreeGrafter"/>
</dbReference>
<feature type="domain" description="Aldehyde dehydrogenase" evidence="6">
    <location>
        <begin position="29"/>
        <end position="487"/>
    </location>
</feature>
<sequence length="493" mass="52707">MSPDASRPAAPQLQDAKLFRQQAYIDGQWADADSGERFEVTNPADGQVIGTAPSMAAGETRRAIEAADRAFADWRAKTAKERAQILRKWYDLIIAAQSDLAQLMTLEQGKPLTESMGEVVYGASFVEWFAEEAKRIYGDTIPPHQSDKRIVVTKEPIGVSAAITPWNFPIAMITRKCAPALAAGCPVVVKPAEQTPYCALALAELAERAGLPAGVFNVVTGDAEAVGGELTSNATVRKLSFTGSTAVGKLLMRQCADTVKKVSLELGGNAPFIVFEDADLDAAVEGAIGSKFRNTGQTCVCANRILVQDSIYEAFAAKMAEKVGEMKVGSGFDQGINLGPLIDEDGLKKVEDHVRDATSKGAKIAVGGARHELGGTFFQPTVLTDVTTDMKVTNEETFGPVAPLFRFGSEDEAVRMANDTPFGLAAYFYSQNLGRCWRVGAALEYGIVGINTGIISTEVAPFGGVKESGIGREGSKYGIEEYLEIKYMCMGGL</sequence>
<dbReference type="InterPro" id="IPR016163">
    <property type="entry name" value="Ald_DH_C"/>
</dbReference>
<dbReference type="InterPro" id="IPR015590">
    <property type="entry name" value="Aldehyde_DH_dom"/>
</dbReference>
<comment type="similarity">
    <text evidence="1 5">Belongs to the aldehyde dehydrogenase family.</text>
</comment>
<evidence type="ECO:0000256" key="1">
    <source>
        <dbReference type="ARBA" id="ARBA00009986"/>
    </source>
</evidence>
<feature type="active site" evidence="4">
    <location>
        <position position="265"/>
    </location>
</feature>
<reference evidence="7" key="2">
    <citation type="journal article" date="2020" name="Microorganisms">
        <title>Osmotic Adaptation and Compatible Solute Biosynthesis of Phototrophic Bacteria as Revealed from Genome Analyses.</title>
        <authorList>
            <person name="Imhoff J.F."/>
            <person name="Rahn T."/>
            <person name="Kunzel S."/>
            <person name="Keller A."/>
            <person name="Neulinger S.C."/>
        </authorList>
    </citation>
    <scope>NUCLEOTIDE SEQUENCE</scope>
    <source>
        <strain evidence="7">DSM 9154</strain>
    </source>
</reference>
<evidence type="ECO:0000259" key="6">
    <source>
        <dbReference type="Pfam" id="PF00171"/>
    </source>
</evidence>
<evidence type="ECO:0000256" key="4">
    <source>
        <dbReference type="PROSITE-ProRule" id="PRU10007"/>
    </source>
</evidence>
<dbReference type="FunFam" id="3.40.605.10:FF:000026">
    <property type="entry name" value="Aldehyde dehydrogenase, putative"/>
    <property type="match status" value="1"/>
</dbReference>
<dbReference type="GO" id="GO:0009450">
    <property type="term" value="P:gamma-aminobutyric acid catabolic process"/>
    <property type="evidence" value="ECO:0007669"/>
    <property type="project" value="InterPro"/>
</dbReference>
<dbReference type="RefSeq" id="WP_037255957.1">
    <property type="nucleotide sequence ID" value="NZ_NRRE01000027.1"/>
</dbReference>
<dbReference type="InterPro" id="IPR029510">
    <property type="entry name" value="Ald_DH_CS_GLU"/>
</dbReference>
<name>A0A934V0U9_9PROT</name>
<proteinExistence type="inferred from homology"/>